<dbReference type="GO" id="GO:0003676">
    <property type="term" value="F:nucleic acid binding"/>
    <property type="evidence" value="ECO:0007669"/>
    <property type="project" value="InterPro"/>
</dbReference>
<feature type="compositionally biased region" description="Basic and acidic residues" evidence="2">
    <location>
        <begin position="1"/>
        <end position="10"/>
    </location>
</feature>
<evidence type="ECO:0000256" key="1">
    <source>
        <dbReference type="PROSITE-ProRule" id="PRU00047"/>
    </source>
</evidence>
<feature type="compositionally biased region" description="Basic and acidic residues" evidence="2">
    <location>
        <begin position="128"/>
        <end position="142"/>
    </location>
</feature>
<dbReference type="SUPFAM" id="SSF57756">
    <property type="entry name" value="Retrovirus zinc finger-like domains"/>
    <property type="match status" value="1"/>
</dbReference>
<keyword evidence="1" id="KW-0862">Zinc</keyword>
<reference evidence="4 5" key="1">
    <citation type="submission" date="2018-08" db="EMBL/GenBank/DDBJ databases">
        <title>Aphanomyces genome sequencing and annotation.</title>
        <authorList>
            <person name="Minardi D."/>
            <person name="Oidtmann B."/>
            <person name="Van Der Giezen M."/>
            <person name="Studholme D.J."/>
        </authorList>
    </citation>
    <scope>NUCLEOTIDE SEQUENCE [LARGE SCALE GENOMIC DNA]</scope>
    <source>
        <strain evidence="4 5">NJM0002</strain>
    </source>
</reference>
<feature type="compositionally biased region" description="Basic and acidic residues" evidence="2">
    <location>
        <begin position="462"/>
        <end position="482"/>
    </location>
</feature>
<protein>
    <recommendedName>
        <fullName evidence="3">CCHC-type domain-containing protein</fullName>
    </recommendedName>
</protein>
<dbReference type="AlphaFoldDB" id="A0A3R7CXE0"/>
<evidence type="ECO:0000259" key="3">
    <source>
        <dbReference type="PROSITE" id="PS50158"/>
    </source>
</evidence>
<accession>A0A3R7CXE0</accession>
<dbReference type="InterPro" id="IPR001878">
    <property type="entry name" value="Znf_CCHC"/>
</dbReference>
<proteinExistence type="predicted"/>
<feature type="domain" description="CCHC-type" evidence="3">
    <location>
        <begin position="523"/>
        <end position="538"/>
    </location>
</feature>
<keyword evidence="5" id="KW-1185">Reference proteome</keyword>
<evidence type="ECO:0000313" key="4">
    <source>
        <dbReference type="EMBL" id="RHY27262.1"/>
    </source>
</evidence>
<dbReference type="VEuPathDB" id="FungiDB:H310_03908"/>
<dbReference type="EMBL" id="QUSY01000805">
    <property type="protein sequence ID" value="RHY27262.1"/>
    <property type="molecule type" value="Genomic_DNA"/>
</dbReference>
<keyword evidence="1" id="KW-0863">Zinc-finger</keyword>
<keyword evidence="1" id="KW-0479">Metal-binding</keyword>
<evidence type="ECO:0000256" key="2">
    <source>
        <dbReference type="SAM" id="MobiDB-lite"/>
    </source>
</evidence>
<dbReference type="Pfam" id="PF00098">
    <property type="entry name" value="zf-CCHC"/>
    <property type="match status" value="1"/>
</dbReference>
<comment type="caution">
    <text evidence="4">The sequence shown here is derived from an EMBL/GenBank/DDBJ whole genome shotgun (WGS) entry which is preliminary data.</text>
</comment>
<sequence>MERNHGRSREGNVPPLADPTTSPTSRGGSDTEVGKPGAESGVDPSGGTLTEMPDTGESKPSNLISIRDKSRRGPGPAVSPCRCPSESSVSYVEPYRRIGSGWEVAPRHGLEREYVEEDYPPEPPTPAELRREEGRKEREARRLSRLGRPDATLDSEEVLPEYYQEQRRKRETRQSIPWRKINRKPKDWERVVREDWQGKVRAETLATTGWGMGPPSAQAFLALQDIQHPRITSVDREELVLWKKKRDKYEDELKAIAQRMGQNWRSLAVTWIESADRSLLEASCMYLWHIDRDALDEDEFQARIRKIIVEPANKWTLTKSNLLEYCRGLRVDPLGDTASRTVGFMEKVHNVIDCQGLKSHLKSPTMRKTFVKVVASCITPLSVRHMVEEQMKTVETNTLVQFATVLSEQLERAYQADLVNKSRGWKRHLETDEIGKHKDKYKLREEKHVRDSYFYNGNSARPKAEYNAHTQSTRDDLPRDVRSTGGQPTNKYGTPSMKREDGGQRDVKRPKFMPGQDEHGNLCFACRRPGHRAFECPNKQNEGDRETFIRKSKNAFKRVKYREHKGKLKAKRAHKFVPEGGNEEGIRWVLLDGVIEVPYYPDTGADENIIPRQIVDKILKTVPELKVVPLTEPLSGIGCADMTFEATEYVDLTLRLQTAGGPVKVPGKRRCYIVDDGDEFLCSHDTLKLIGIDIDRVGASGDARV</sequence>
<name>A0A3R7CXE0_9STRA</name>
<dbReference type="Proteomes" id="UP000285060">
    <property type="component" value="Unassembled WGS sequence"/>
</dbReference>
<dbReference type="GO" id="GO:0008270">
    <property type="term" value="F:zinc ion binding"/>
    <property type="evidence" value="ECO:0007669"/>
    <property type="project" value="UniProtKB-KW"/>
</dbReference>
<evidence type="ECO:0000313" key="5">
    <source>
        <dbReference type="Proteomes" id="UP000285060"/>
    </source>
</evidence>
<dbReference type="SMART" id="SM00343">
    <property type="entry name" value="ZnF_C2HC"/>
    <property type="match status" value="1"/>
</dbReference>
<gene>
    <name evidence="4" type="ORF">DYB32_006900</name>
</gene>
<organism evidence="4 5">
    <name type="scientific">Aphanomyces invadans</name>
    <dbReference type="NCBI Taxonomy" id="157072"/>
    <lineage>
        <taxon>Eukaryota</taxon>
        <taxon>Sar</taxon>
        <taxon>Stramenopiles</taxon>
        <taxon>Oomycota</taxon>
        <taxon>Saprolegniomycetes</taxon>
        <taxon>Saprolegniales</taxon>
        <taxon>Verrucalvaceae</taxon>
        <taxon>Aphanomyces</taxon>
    </lineage>
</organism>
<feature type="compositionally biased region" description="Polar residues" evidence="2">
    <location>
        <begin position="484"/>
        <end position="493"/>
    </location>
</feature>
<feature type="region of interest" description="Disordered" evidence="2">
    <location>
        <begin position="1"/>
        <end position="151"/>
    </location>
</feature>
<feature type="compositionally biased region" description="Polar residues" evidence="2">
    <location>
        <begin position="19"/>
        <end position="28"/>
    </location>
</feature>
<feature type="region of interest" description="Disordered" evidence="2">
    <location>
        <begin position="453"/>
        <end position="514"/>
    </location>
</feature>
<dbReference type="VEuPathDB" id="FungiDB:H310_01342"/>
<feature type="compositionally biased region" description="Basic and acidic residues" evidence="2">
    <location>
        <begin position="497"/>
        <end position="509"/>
    </location>
</feature>
<dbReference type="PROSITE" id="PS50158">
    <property type="entry name" value="ZF_CCHC"/>
    <property type="match status" value="1"/>
</dbReference>
<dbReference type="InterPro" id="IPR036875">
    <property type="entry name" value="Znf_CCHC_sf"/>
</dbReference>